<gene>
    <name evidence="1" type="ORF">H072_6353</name>
</gene>
<name>S8AFC8_DACHA</name>
<evidence type="ECO:0000313" key="2">
    <source>
        <dbReference type="Proteomes" id="UP000015100"/>
    </source>
</evidence>
<reference evidence="2" key="2">
    <citation type="submission" date="2013-04" db="EMBL/GenBank/DDBJ databases">
        <title>Genomic mechanisms accounting for the adaptation to parasitism in nematode-trapping fungi.</title>
        <authorList>
            <person name="Ahren D.G."/>
        </authorList>
    </citation>
    <scope>NUCLEOTIDE SEQUENCE [LARGE SCALE GENOMIC DNA]</scope>
    <source>
        <strain evidence="2">CBS 200.50</strain>
    </source>
</reference>
<accession>S8AFC8</accession>
<dbReference type="EMBL" id="AQGS01000443">
    <property type="protein sequence ID" value="EPS39831.1"/>
    <property type="molecule type" value="Genomic_DNA"/>
</dbReference>
<reference evidence="1 2" key="1">
    <citation type="journal article" date="2013" name="PLoS Genet.">
        <title>Genomic mechanisms accounting for the adaptation to parasitism in nematode-trapping fungi.</title>
        <authorList>
            <person name="Meerupati T."/>
            <person name="Andersson K.M."/>
            <person name="Friman E."/>
            <person name="Kumar D."/>
            <person name="Tunlid A."/>
            <person name="Ahren D."/>
        </authorList>
    </citation>
    <scope>NUCLEOTIDE SEQUENCE [LARGE SCALE GENOMIC DNA]</scope>
    <source>
        <strain evidence="1 2">CBS 200.50</strain>
    </source>
</reference>
<comment type="caution">
    <text evidence="1">The sequence shown here is derived from an EMBL/GenBank/DDBJ whole genome shotgun (WGS) entry which is preliminary data.</text>
</comment>
<sequence>MPSLDTLPLDIKILILINLSDGHDIVSLTTASRQFEGVYNRFKDKVLLEVYPPDIRKYQMEAFSIAGFSESLEAWFLPKEKLSDIISVYARGEERPLWMREIEIDWNVLIKNHQTVERLCRVFVERELEMHSKMATPLGTDHNEKGDEKATTELLEGRGMINSVSGTEPKLEDPEPPATTSEKERITRAIYRFWLILLIFRRRSDEPSFINLYEIELEDFYYLFDSWSFWETLSVKAIGDFFWSELEPFAVEVEAKDWLTTRFGIGKMLKPLRLSYITYNQFALIVRRDFPENIMSWIDNKHLPERCVGKLEQLYEEAWKKPEEHQLKALWSPRWVYLFENYLSGNVDEYDLVKNIWLETTPRYICQPDHIPFFFGEESGQASWVRPWVGRRVQDIEFQLCVWDDSRLERWGYVQPRFLSYEETKEGGKVRWKADQLRWRRAQNGEMFSTSIHQMSTYQVRWVRELEDERDTFFGDTYL</sequence>
<evidence type="ECO:0000313" key="1">
    <source>
        <dbReference type="EMBL" id="EPS39831.1"/>
    </source>
</evidence>
<proteinExistence type="predicted"/>
<dbReference type="OrthoDB" id="5427059at2759"/>
<dbReference type="Proteomes" id="UP000015100">
    <property type="component" value="Unassembled WGS sequence"/>
</dbReference>
<keyword evidence="2" id="KW-1185">Reference proteome</keyword>
<dbReference type="AlphaFoldDB" id="S8AFC8"/>
<dbReference type="HOGENOM" id="CLU_636185_0_0_1"/>
<organism evidence="1 2">
    <name type="scientific">Dactylellina haptotyla (strain CBS 200.50)</name>
    <name type="common">Nematode-trapping fungus</name>
    <name type="synonym">Monacrosporium haptotylum</name>
    <dbReference type="NCBI Taxonomy" id="1284197"/>
    <lineage>
        <taxon>Eukaryota</taxon>
        <taxon>Fungi</taxon>
        <taxon>Dikarya</taxon>
        <taxon>Ascomycota</taxon>
        <taxon>Pezizomycotina</taxon>
        <taxon>Orbiliomycetes</taxon>
        <taxon>Orbiliales</taxon>
        <taxon>Orbiliaceae</taxon>
        <taxon>Dactylellina</taxon>
    </lineage>
</organism>
<protein>
    <submittedName>
        <fullName evidence="1">Uncharacterized protein</fullName>
    </submittedName>
</protein>